<sequence>MFEAIHERSRGTSAAHPGHPGEGQGATGKFDLQRAVGEARVVFSGAANGTEIIDVYQKFPMAVAFPNVDDRRRKEAVLINTSGGVAGGDEIRIEVVAQGNASVAVTTQAAEKVYRALDRPARIRTRLRAEGNARLAWLPQETIVFNQARIARQTEIDVCSGTELIALEWLVLGRIESGEEVLAGHILDSWRVRVDGRLVWADGFLASDQALLQLRKTALLSNWKAIATMIYFGPGLEARLERLREIGASLECACGVTIVGAIIVVRVAAIASVDLRRGLCRFLDQLDDELGSGPFGVPKMWSC</sequence>
<dbReference type="Pfam" id="PF01774">
    <property type="entry name" value="UreD"/>
    <property type="match status" value="1"/>
</dbReference>
<dbReference type="RefSeq" id="WP_224580601.1">
    <property type="nucleotide sequence ID" value="NZ_CP096255.1"/>
</dbReference>
<accession>A0A8T5VBP0</accession>
<keyword evidence="3" id="KW-0963">Cytoplasm</keyword>
<organism evidence="5 6">
    <name type="scientific">Bradyrhizobium barranii subsp. apii</name>
    <dbReference type="NCBI Taxonomy" id="2819348"/>
    <lineage>
        <taxon>Bacteria</taxon>
        <taxon>Pseudomonadati</taxon>
        <taxon>Pseudomonadota</taxon>
        <taxon>Alphaproteobacteria</taxon>
        <taxon>Hyphomicrobiales</taxon>
        <taxon>Nitrobacteraceae</taxon>
        <taxon>Bradyrhizobium</taxon>
        <taxon>Bradyrhizobium barranii</taxon>
    </lineage>
</organism>
<dbReference type="AlphaFoldDB" id="A0A8T5VBP0"/>
<dbReference type="Proteomes" id="UP000551709">
    <property type="component" value="Chromosome"/>
</dbReference>
<gene>
    <name evidence="3" type="primary">ureD</name>
    <name evidence="5" type="ORF">HAP41_0000041845</name>
</gene>
<protein>
    <recommendedName>
        <fullName evidence="3">Urease accessory protein UreD</fullName>
    </recommendedName>
</protein>
<evidence type="ECO:0000256" key="3">
    <source>
        <dbReference type="HAMAP-Rule" id="MF_01384"/>
    </source>
</evidence>
<comment type="similarity">
    <text evidence="1 3">Belongs to the UreD family.</text>
</comment>
<evidence type="ECO:0000313" key="6">
    <source>
        <dbReference type="Proteomes" id="UP000551709"/>
    </source>
</evidence>
<proteinExistence type="inferred from homology"/>
<comment type="function">
    <text evidence="3">Required for maturation of urease via the functional incorporation of the urease nickel metallocenter.</text>
</comment>
<dbReference type="EMBL" id="CP096255">
    <property type="protein sequence ID" value="UPT86711.1"/>
    <property type="molecule type" value="Genomic_DNA"/>
</dbReference>
<dbReference type="PANTHER" id="PTHR33643">
    <property type="entry name" value="UREASE ACCESSORY PROTEIN D"/>
    <property type="match status" value="1"/>
</dbReference>
<reference evidence="5" key="1">
    <citation type="journal article" date="2017" name="Syst. Appl. Microbiol.">
        <title>Soybeans inoculated with root zone soils of Canadian native legumes harbour diverse and novel Bradyrhizobium spp. that possess agricultural potential.</title>
        <authorList>
            <person name="Bromfield E.S.P."/>
            <person name="Cloutier S."/>
            <person name="Tambong J.T."/>
            <person name="Tran Thi T.V."/>
        </authorList>
    </citation>
    <scope>NUCLEOTIDE SEQUENCE</scope>
    <source>
        <strain evidence="5">1S5</strain>
    </source>
</reference>
<keyword evidence="2 3" id="KW-0143">Chaperone</keyword>
<dbReference type="PANTHER" id="PTHR33643:SF1">
    <property type="entry name" value="UREASE ACCESSORY PROTEIN D"/>
    <property type="match status" value="1"/>
</dbReference>
<comment type="subunit">
    <text evidence="3">UreD, UreF and UreG form a complex that acts as a GTP-hydrolysis-dependent molecular chaperone, activating the urease apoprotein by helping to assemble the nickel containing metallocenter of UreC. The UreE protein probably delivers the nickel.</text>
</comment>
<dbReference type="HAMAP" id="MF_01384">
    <property type="entry name" value="UreD"/>
    <property type="match status" value="1"/>
</dbReference>
<evidence type="ECO:0000256" key="4">
    <source>
        <dbReference type="SAM" id="MobiDB-lite"/>
    </source>
</evidence>
<evidence type="ECO:0000256" key="1">
    <source>
        <dbReference type="ARBA" id="ARBA00007177"/>
    </source>
</evidence>
<feature type="region of interest" description="Disordered" evidence="4">
    <location>
        <begin position="1"/>
        <end position="28"/>
    </location>
</feature>
<dbReference type="GO" id="GO:0016151">
    <property type="term" value="F:nickel cation binding"/>
    <property type="evidence" value="ECO:0007669"/>
    <property type="project" value="UniProtKB-UniRule"/>
</dbReference>
<name>A0A8T5VBP0_9BRAD</name>
<reference evidence="5" key="2">
    <citation type="submission" date="2022-04" db="EMBL/GenBank/DDBJ databases">
        <authorList>
            <person name="Bromfield E.S.P."/>
            <person name="Cloutier S."/>
        </authorList>
    </citation>
    <scope>NUCLEOTIDE SEQUENCE</scope>
    <source>
        <strain evidence="5">1S5</strain>
    </source>
</reference>
<evidence type="ECO:0000256" key="2">
    <source>
        <dbReference type="ARBA" id="ARBA00023186"/>
    </source>
</evidence>
<comment type="subcellular location">
    <subcellularLocation>
        <location evidence="3">Cytoplasm</location>
    </subcellularLocation>
</comment>
<feature type="compositionally biased region" description="Basic and acidic residues" evidence="4">
    <location>
        <begin position="1"/>
        <end position="10"/>
    </location>
</feature>
<dbReference type="InterPro" id="IPR002669">
    <property type="entry name" value="UreD"/>
</dbReference>
<evidence type="ECO:0000313" key="5">
    <source>
        <dbReference type="EMBL" id="UPT86711.1"/>
    </source>
</evidence>
<keyword evidence="3" id="KW-0996">Nickel insertion</keyword>
<dbReference type="GO" id="GO:0005737">
    <property type="term" value="C:cytoplasm"/>
    <property type="evidence" value="ECO:0007669"/>
    <property type="project" value="UniProtKB-SubCell"/>
</dbReference>